<dbReference type="eggNOG" id="ENOG5032JXD">
    <property type="taxonomic scope" value="Bacteria"/>
</dbReference>
<dbReference type="RefSeq" id="WP_004913530.1">
    <property type="nucleotide sequence ID" value="NZ_MPLS01000007.1"/>
</dbReference>
<feature type="region of interest" description="Disordered" evidence="1">
    <location>
        <begin position="39"/>
        <end position="80"/>
    </location>
</feature>
<keyword evidence="2" id="KW-1133">Transmembrane helix</keyword>
<comment type="caution">
    <text evidence="3">The sequence shown here is derived from an EMBL/GenBank/DDBJ whole genome shotgun (WGS) entry which is preliminary data.</text>
</comment>
<keyword evidence="2" id="KW-0812">Transmembrane</keyword>
<evidence type="ECO:0000313" key="4">
    <source>
        <dbReference type="Proteomes" id="UP000192288"/>
    </source>
</evidence>
<dbReference type="AlphaFoldDB" id="A0A1X0VEP4"/>
<proteinExistence type="predicted"/>
<evidence type="ECO:0000313" key="3">
    <source>
        <dbReference type="EMBL" id="ORI98183.1"/>
    </source>
</evidence>
<accession>A0A1X0VEP4</accession>
<organism evidence="3 4">
    <name type="scientific">Leuconostoc pseudomesenteroides</name>
    <dbReference type="NCBI Taxonomy" id="33968"/>
    <lineage>
        <taxon>Bacteria</taxon>
        <taxon>Bacillati</taxon>
        <taxon>Bacillota</taxon>
        <taxon>Bacilli</taxon>
        <taxon>Lactobacillales</taxon>
        <taxon>Lactobacillaceae</taxon>
        <taxon>Leuconostoc</taxon>
    </lineage>
</organism>
<feature type="transmembrane region" description="Helical" evidence="2">
    <location>
        <begin position="7"/>
        <end position="28"/>
    </location>
</feature>
<reference evidence="3 4" key="1">
    <citation type="journal article" date="2017" name="Front. Microbiol.">
        <title>Genomic Characterization of Dairy Associated Leuconostoc Species and Diversity of Leuconostocs in Undefined Mixed Mesophilic Starter Cultures.</title>
        <authorList>
            <person name="Frantzen C.A."/>
            <person name="Kot W."/>
            <person name="Pedersen T.B."/>
            <person name="Ardo Y.M."/>
            <person name="Broadbent J.R."/>
            <person name="Neve H."/>
            <person name="Hansen L.H."/>
            <person name="Dal Bello F."/>
            <person name="Ostlie H.M."/>
            <person name="Kleppen H.P."/>
            <person name="Vogensen F.K."/>
            <person name="Holo H."/>
        </authorList>
    </citation>
    <scope>NUCLEOTIDE SEQUENCE [LARGE SCALE GENOMIC DNA]</scope>
    <source>
        <strain evidence="3 4">LMGCF08</strain>
    </source>
</reference>
<protein>
    <submittedName>
        <fullName evidence="3">RNA polymerase</fullName>
    </submittedName>
</protein>
<dbReference type="EMBL" id="MPLS01000007">
    <property type="protein sequence ID" value="ORI98183.1"/>
    <property type="molecule type" value="Genomic_DNA"/>
</dbReference>
<name>A0A1X0VEP4_LEUPS</name>
<evidence type="ECO:0000256" key="2">
    <source>
        <dbReference type="SAM" id="Phobius"/>
    </source>
</evidence>
<keyword evidence="2" id="KW-0472">Membrane</keyword>
<gene>
    <name evidence="3" type="ORF">BMR96_03000</name>
</gene>
<dbReference type="Proteomes" id="UP000192288">
    <property type="component" value="Unassembled WGS sequence"/>
</dbReference>
<sequence>MKSHTKYIGAVIAAILVVIMVSIGVYAYSQSHTIQKSQSAHQSSKSTSTSHHSQSSTSTESSSTTSSSSNSASSSSSSSAESSSIVTNWASLDLTHQIAILIQAAFAGQNGKPNTQFDFTQNYWAMTGSVNDGEIQRYVPQTDSFAGISDILSAKININGDQIQVTRPISEPFTTSLNTSVATYYDEQHRSVTDQIAQRVVTPARLQAIREGK</sequence>
<evidence type="ECO:0000256" key="1">
    <source>
        <dbReference type="SAM" id="MobiDB-lite"/>
    </source>
</evidence>